<sequence>MIQVFDLEVPNKMDELTIEQFEKISQILNNQELDNIERYVELFKYFGIKEELWDDYPFSDFIALVREFNLDSYTPNEAVTTIELEGYTYEAQLKLSVKETKLIEKIVNTKPAHYLSDILAIMFKRTDLSNIEHFADAHLKHKSKLFRTQKAELVVPYIVFVTEKISEYAKANAAEGVEPSQS</sequence>
<proteinExistence type="predicted"/>
<accession>A0A6J7X091</accession>
<protein>
    <submittedName>
        <fullName evidence="1">Uncharacterized protein</fullName>
    </submittedName>
</protein>
<organism evidence="1">
    <name type="scientific">uncultured Caudovirales phage</name>
    <dbReference type="NCBI Taxonomy" id="2100421"/>
    <lineage>
        <taxon>Viruses</taxon>
        <taxon>Duplodnaviria</taxon>
        <taxon>Heunggongvirae</taxon>
        <taxon>Uroviricota</taxon>
        <taxon>Caudoviricetes</taxon>
        <taxon>Peduoviridae</taxon>
        <taxon>Maltschvirus</taxon>
        <taxon>Maltschvirus maltsch</taxon>
    </lineage>
</organism>
<name>A0A6J7X091_9CAUD</name>
<reference evidence="1" key="1">
    <citation type="submission" date="2020-05" db="EMBL/GenBank/DDBJ databases">
        <authorList>
            <person name="Chiriac C."/>
            <person name="Salcher M."/>
            <person name="Ghai R."/>
            <person name="Kavagutti S V."/>
        </authorList>
    </citation>
    <scope>NUCLEOTIDE SEQUENCE</scope>
</reference>
<evidence type="ECO:0000313" key="1">
    <source>
        <dbReference type="EMBL" id="CAB5223788.1"/>
    </source>
</evidence>
<gene>
    <name evidence="1" type="ORF">UFOVP392_10</name>
</gene>
<dbReference type="EMBL" id="LR798322">
    <property type="protein sequence ID" value="CAB5223788.1"/>
    <property type="molecule type" value="Genomic_DNA"/>
</dbReference>